<dbReference type="InterPro" id="IPR050748">
    <property type="entry name" value="Glycosyltrans_8_dom-fam"/>
</dbReference>
<keyword evidence="5" id="KW-1185">Reference proteome</keyword>
<dbReference type="RefSeq" id="WP_211873562.1">
    <property type="nucleotide sequence ID" value="NZ_JAAEDH010000005.1"/>
</dbReference>
<evidence type="ECO:0008006" key="6">
    <source>
        <dbReference type="Google" id="ProtNLM"/>
    </source>
</evidence>
<dbReference type="SUPFAM" id="SSF53448">
    <property type="entry name" value="Nucleotide-diphospho-sugar transferases"/>
    <property type="match status" value="1"/>
</dbReference>
<evidence type="ECO:0000256" key="1">
    <source>
        <dbReference type="ARBA" id="ARBA00022676"/>
    </source>
</evidence>
<evidence type="ECO:0000313" key="4">
    <source>
        <dbReference type="EMBL" id="MBR0654743.1"/>
    </source>
</evidence>
<protein>
    <recommendedName>
        <fullName evidence="6">Nucleotide-diphospho-sugar transferase domain-containing protein</fullName>
    </recommendedName>
</protein>
<dbReference type="PANTHER" id="PTHR13778">
    <property type="entry name" value="GLYCOSYLTRANSFERASE 8 DOMAIN-CONTAINING PROTEIN"/>
    <property type="match status" value="1"/>
</dbReference>
<dbReference type="PANTHER" id="PTHR13778:SF47">
    <property type="entry name" value="LIPOPOLYSACCHARIDE 1,3-GALACTOSYLTRANSFERASE"/>
    <property type="match status" value="1"/>
</dbReference>
<sequence length="238" mass="27299">MERFLSVGHVTNASFLRLAAIAEAVKTADRVVYLDTDTLVFEDLEIERLDMDGRPVAAVLDMDLSSTGVFRKEVDHGFHDPAMRSRYFNSGVMVFDTSRWEDAFLGRFADAMAEQETHCRYKLNCPPNDQCASNILFENDWTPLPFTYNFQAGGKFTQGWQSAKVRHYCGPSKFLPVTLRRNDPRDLAVIGEISRRLGLRAPSLVLLHAIAFRLNAWRNRAYAQQMRRFIRFAEPREA</sequence>
<reference evidence="4" key="2">
    <citation type="journal article" date="2021" name="Syst. Appl. Microbiol.">
        <title>Roseomonas hellenica sp. nov., isolated from roots of wild-growing Alkanna tinctoria.</title>
        <authorList>
            <person name="Rat A."/>
            <person name="Naranjo H.D."/>
            <person name="Lebbe L."/>
            <person name="Cnockaert M."/>
            <person name="Krigas N."/>
            <person name="Grigoriadou K."/>
            <person name="Maloupa E."/>
            <person name="Willems A."/>
        </authorList>
    </citation>
    <scope>NUCLEOTIDE SEQUENCE</scope>
    <source>
        <strain evidence="4">LMG 28251</strain>
    </source>
</reference>
<evidence type="ECO:0000256" key="3">
    <source>
        <dbReference type="ARBA" id="ARBA00022723"/>
    </source>
</evidence>
<dbReference type="Proteomes" id="UP001196068">
    <property type="component" value="Unassembled WGS sequence"/>
</dbReference>
<keyword evidence="3" id="KW-0479">Metal-binding</keyword>
<proteinExistence type="predicted"/>
<keyword evidence="1" id="KW-0328">Glycosyltransferase</keyword>
<reference evidence="4" key="1">
    <citation type="submission" date="2020-01" db="EMBL/GenBank/DDBJ databases">
        <authorList>
            <person name="Rat A."/>
        </authorList>
    </citation>
    <scope>NUCLEOTIDE SEQUENCE</scope>
    <source>
        <strain evidence="4">LMG 28251</strain>
    </source>
</reference>
<organism evidence="4 5">
    <name type="scientific">Plastoroseomonas arctica</name>
    <dbReference type="NCBI Taxonomy" id="1509237"/>
    <lineage>
        <taxon>Bacteria</taxon>
        <taxon>Pseudomonadati</taxon>
        <taxon>Pseudomonadota</taxon>
        <taxon>Alphaproteobacteria</taxon>
        <taxon>Acetobacterales</taxon>
        <taxon>Acetobacteraceae</taxon>
        <taxon>Plastoroseomonas</taxon>
    </lineage>
</organism>
<gene>
    <name evidence="4" type="ORF">GXW79_06595</name>
</gene>
<dbReference type="GO" id="GO:0016757">
    <property type="term" value="F:glycosyltransferase activity"/>
    <property type="evidence" value="ECO:0007669"/>
    <property type="project" value="UniProtKB-KW"/>
</dbReference>
<dbReference type="GO" id="GO:0046872">
    <property type="term" value="F:metal ion binding"/>
    <property type="evidence" value="ECO:0007669"/>
    <property type="project" value="UniProtKB-KW"/>
</dbReference>
<evidence type="ECO:0000313" key="5">
    <source>
        <dbReference type="Proteomes" id="UP001196068"/>
    </source>
</evidence>
<evidence type="ECO:0000256" key="2">
    <source>
        <dbReference type="ARBA" id="ARBA00022679"/>
    </source>
</evidence>
<dbReference type="InterPro" id="IPR002495">
    <property type="entry name" value="Glyco_trans_8"/>
</dbReference>
<dbReference type="Gene3D" id="3.90.550.10">
    <property type="entry name" value="Spore Coat Polysaccharide Biosynthesis Protein SpsA, Chain A"/>
    <property type="match status" value="1"/>
</dbReference>
<dbReference type="AlphaFoldDB" id="A0AAF1JY85"/>
<dbReference type="Pfam" id="PF01501">
    <property type="entry name" value="Glyco_transf_8"/>
    <property type="match status" value="1"/>
</dbReference>
<keyword evidence="2" id="KW-0808">Transferase</keyword>
<dbReference type="InterPro" id="IPR029044">
    <property type="entry name" value="Nucleotide-diphossugar_trans"/>
</dbReference>
<dbReference type="EMBL" id="JAAEDH010000005">
    <property type="protein sequence ID" value="MBR0654743.1"/>
    <property type="molecule type" value="Genomic_DNA"/>
</dbReference>
<comment type="caution">
    <text evidence="4">The sequence shown here is derived from an EMBL/GenBank/DDBJ whole genome shotgun (WGS) entry which is preliminary data.</text>
</comment>
<accession>A0AAF1JY85</accession>
<name>A0AAF1JY85_9PROT</name>